<evidence type="ECO:0000313" key="2">
    <source>
        <dbReference type="Proteomes" id="UP000177960"/>
    </source>
</evidence>
<dbReference type="STRING" id="1798404.A3B92_00300"/>
<gene>
    <name evidence="1" type="ORF">A3B92_00300</name>
</gene>
<reference evidence="1 2" key="1">
    <citation type="journal article" date="2016" name="Nat. Commun.">
        <title>Thousands of microbial genomes shed light on interconnected biogeochemical processes in an aquifer system.</title>
        <authorList>
            <person name="Anantharaman K."/>
            <person name="Brown C.T."/>
            <person name="Hug L.A."/>
            <person name="Sharon I."/>
            <person name="Castelle C.J."/>
            <person name="Probst A.J."/>
            <person name="Thomas B.C."/>
            <person name="Singh A."/>
            <person name="Wilkins M.J."/>
            <person name="Karaoz U."/>
            <person name="Brodie E.L."/>
            <person name="Williams K.H."/>
            <person name="Hubbard S.S."/>
            <person name="Banfield J.F."/>
        </authorList>
    </citation>
    <scope>NUCLEOTIDE SEQUENCE [LARGE SCALE GENOMIC DNA]</scope>
</reference>
<dbReference type="EMBL" id="MHJG01000002">
    <property type="protein sequence ID" value="OGY64562.1"/>
    <property type="molecule type" value="Genomic_DNA"/>
</dbReference>
<proteinExistence type="predicted"/>
<dbReference type="Proteomes" id="UP000177960">
    <property type="component" value="Unassembled WGS sequence"/>
</dbReference>
<organism evidence="1 2">
    <name type="scientific">Candidatus Harrisonbacteria bacterium RIFCSPHIGHO2_02_FULL_42_16</name>
    <dbReference type="NCBI Taxonomy" id="1798404"/>
    <lineage>
        <taxon>Bacteria</taxon>
        <taxon>Candidatus Harrisoniibacteriota</taxon>
    </lineage>
</organism>
<accession>A0A1G1ZIZ9</accession>
<dbReference type="AlphaFoldDB" id="A0A1G1ZIZ9"/>
<name>A0A1G1ZIZ9_9BACT</name>
<comment type="caution">
    <text evidence="1">The sequence shown here is derived from an EMBL/GenBank/DDBJ whole genome shotgun (WGS) entry which is preliminary data.</text>
</comment>
<protein>
    <submittedName>
        <fullName evidence="1">Uncharacterized protein</fullName>
    </submittedName>
</protein>
<evidence type="ECO:0000313" key="1">
    <source>
        <dbReference type="EMBL" id="OGY64562.1"/>
    </source>
</evidence>
<sequence length="98" mass="11560">MLLFFPVPVENVEKAKEVLMLYKDLIVEIKVSRSGSVINVYAHYTEEIPTRFFYVLLKKEVCNSEEVVKKLSEDLLKRQIIYEGKAWQIQAFNRDSFL</sequence>